<evidence type="ECO:0000256" key="4">
    <source>
        <dbReference type="ARBA" id="ARBA00022475"/>
    </source>
</evidence>
<feature type="transmembrane region" description="Helical" evidence="10">
    <location>
        <begin position="55"/>
        <end position="76"/>
    </location>
</feature>
<organism evidence="11 12">
    <name type="scientific">Xylanibacter brevis</name>
    <dbReference type="NCBI Taxonomy" id="83231"/>
    <lineage>
        <taxon>Bacteria</taxon>
        <taxon>Pseudomonadati</taxon>
        <taxon>Bacteroidota</taxon>
        <taxon>Bacteroidia</taxon>
        <taxon>Bacteroidales</taxon>
        <taxon>Prevotellaceae</taxon>
        <taxon>Xylanibacter</taxon>
    </lineage>
</organism>
<evidence type="ECO:0000256" key="9">
    <source>
        <dbReference type="ARBA" id="ARBA00031636"/>
    </source>
</evidence>
<feature type="transmembrane region" description="Helical" evidence="10">
    <location>
        <begin position="191"/>
        <end position="216"/>
    </location>
</feature>
<dbReference type="PANTHER" id="PTHR43298">
    <property type="entry name" value="MULTIDRUG RESISTANCE PROTEIN NORM-RELATED"/>
    <property type="match status" value="1"/>
</dbReference>
<evidence type="ECO:0000313" key="11">
    <source>
        <dbReference type="EMBL" id="MCF2564720.1"/>
    </source>
</evidence>
<comment type="caution">
    <text evidence="11">The sequence shown here is derived from an EMBL/GenBank/DDBJ whole genome shotgun (WGS) entry which is preliminary data.</text>
</comment>
<feature type="transmembrane region" description="Helical" evidence="10">
    <location>
        <begin position="248"/>
        <end position="269"/>
    </location>
</feature>
<dbReference type="NCBIfam" id="TIGR00797">
    <property type="entry name" value="matE"/>
    <property type="match status" value="1"/>
</dbReference>
<keyword evidence="2" id="KW-0813">Transport</keyword>
<evidence type="ECO:0000256" key="3">
    <source>
        <dbReference type="ARBA" id="ARBA00022449"/>
    </source>
</evidence>
<keyword evidence="7" id="KW-0406">Ion transport</keyword>
<proteinExistence type="predicted"/>
<protein>
    <recommendedName>
        <fullName evidence="9">Multidrug-efflux transporter</fullName>
    </recommendedName>
</protein>
<keyword evidence="12" id="KW-1185">Reference proteome</keyword>
<reference evidence="11 12" key="1">
    <citation type="submission" date="2020-12" db="EMBL/GenBank/DDBJ databases">
        <title>Whole genome sequences of gut porcine anaerobes.</title>
        <authorList>
            <person name="Kubasova T."/>
            <person name="Jahodarova E."/>
            <person name="Rychlik I."/>
        </authorList>
    </citation>
    <scope>NUCLEOTIDE SEQUENCE [LARGE SCALE GENOMIC DNA]</scope>
    <source>
        <strain evidence="11 12">An925</strain>
    </source>
</reference>
<sequence length="449" mass="49358">MTLTTSQQRHHYRELLVLGIPIIIGQLGTIVLGFADTLMIGHHSTEELAAAGLVNNIFGLVLIAYMGFSYGLTPVVGRLYGMGQNEAVGGKVKNSLVANGVVGLLFTAVMTFLYFNLEHIGQPDELLSLIRPYFLVNLASILFVGLFNTLKQFFDGIAQTKVAMWTMVGGNLLNILFNWLLIYGVGGFPEMGLLGAGIATLGSRVFMALVLVGVMLSCRRYKTYRLHFLSYPINKVDFIEMNRLGWPVALQLGMESAAFSLSCVMAGWLGTIPLAAHQVMITISQLFYLILSGLAAAMAIRVSHFVGQRDFAAVKANAMDGFRLNLFISFVLSIPILLFRNHIGGLFSENIEVQLYVSGLILILALYQFGDGMQYAFANALRGIACVQPMVTYAFIAYFVVSLPLGYTLGFICDLGIYGIWTAFPFGLTIAGFLYYIRFKKELNKMSHG</sequence>
<evidence type="ECO:0000256" key="7">
    <source>
        <dbReference type="ARBA" id="ARBA00023065"/>
    </source>
</evidence>
<dbReference type="InterPro" id="IPR002528">
    <property type="entry name" value="MATE_fam"/>
</dbReference>
<evidence type="ECO:0000256" key="6">
    <source>
        <dbReference type="ARBA" id="ARBA00022989"/>
    </source>
</evidence>
<dbReference type="PIRSF" id="PIRSF006603">
    <property type="entry name" value="DinF"/>
    <property type="match status" value="1"/>
</dbReference>
<dbReference type="RefSeq" id="WP_094436257.1">
    <property type="nucleotide sequence ID" value="NZ_JADYTN010000034.1"/>
</dbReference>
<keyword evidence="6 10" id="KW-1133">Transmembrane helix</keyword>
<dbReference type="EMBL" id="JADYTN010000034">
    <property type="protein sequence ID" value="MCF2564720.1"/>
    <property type="molecule type" value="Genomic_DNA"/>
</dbReference>
<keyword evidence="3" id="KW-0050">Antiport</keyword>
<accession>A0ABS9CHY1</accession>
<feature type="transmembrane region" description="Helical" evidence="10">
    <location>
        <begin position="321"/>
        <end position="339"/>
    </location>
</feature>
<feature type="transmembrane region" description="Helical" evidence="10">
    <location>
        <begin position="418"/>
        <end position="437"/>
    </location>
</feature>
<comment type="subcellular location">
    <subcellularLocation>
        <location evidence="1">Cell membrane</location>
        <topology evidence="1">Multi-pass membrane protein</topology>
    </subcellularLocation>
</comment>
<feature type="transmembrane region" description="Helical" evidence="10">
    <location>
        <begin position="129"/>
        <end position="150"/>
    </location>
</feature>
<dbReference type="CDD" id="cd13131">
    <property type="entry name" value="MATE_NorM_like"/>
    <property type="match status" value="1"/>
</dbReference>
<feature type="transmembrane region" description="Helical" evidence="10">
    <location>
        <begin position="390"/>
        <end position="412"/>
    </location>
</feature>
<feature type="transmembrane region" description="Helical" evidence="10">
    <location>
        <begin position="96"/>
        <end position="117"/>
    </location>
</feature>
<keyword evidence="5 10" id="KW-0812">Transmembrane</keyword>
<feature type="transmembrane region" description="Helical" evidence="10">
    <location>
        <begin position="275"/>
        <end position="300"/>
    </location>
</feature>
<dbReference type="InterPro" id="IPR050222">
    <property type="entry name" value="MATE_MdtK"/>
</dbReference>
<dbReference type="PANTHER" id="PTHR43298:SF2">
    <property type="entry name" value="FMN_FAD EXPORTER YEEO-RELATED"/>
    <property type="match status" value="1"/>
</dbReference>
<dbReference type="InterPro" id="IPR048279">
    <property type="entry name" value="MdtK-like"/>
</dbReference>
<keyword evidence="8 10" id="KW-0472">Membrane</keyword>
<gene>
    <name evidence="11" type="ORF">I6E12_11480</name>
</gene>
<name>A0ABS9CHY1_9BACT</name>
<evidence type="ECO:0000313" key="12">
    <source>
        <dbReference type="Proteomes" id="UP001200470"/>
    </source>
</evidence>
<feature type="transmembrane region" description="Helical" evidence="10">
    <location>
        <begin position="162"/>
        <end position="185"/>
    </location>
</feature>
<evidence type="ECO:0000256" key="2">
    <source>
        <dbReference type="ARBA" id="ARBA00022448"/>
    </source>
</evidence>
<evidence type="ECO:0000256" key="10">
    <source>
        <dbReference type="SAM" id="Phobius"/>
    </source>
</evidence>
<evidence type="ECO:0000256" key="1">
    <source>
        <dbReference type="ARBA" id="ARBA00004651"/>
    </source>
</evidence>
<feature type="transmembrane region" description="Helical" evidence="10">
    <location>
        <begin position="351"/>
        <end position="369"/>
    </location>
</feature>
<evidence type="ECO:0000256" key="5">
    <source>
        <dbReference type="ARBA" id="ARBA00022692"/>
    </source>
</evidence>
<feature type="transmembrane region" description="Helical" evidence="10">
    <location>
        <begin position="15"/>
        <end position="35"/>
    </location>
</feature>
<keyword evidence="4" id="KW-1003">Cell membrane</keyword>
<evidence type="ECO:0000256" key="8">
    <source>
        <dbReference type="ARBA" id="ARBA00023136"/>
    </source>
</evidence>
<dbReference type="Pfam" id="PF01554">
    <property type="entry name" value="MatE"/>
    <property type="match status" value="2"/>
</dbReference>
<dbReference type="Proteomes" id="UP001200470">
    <property type="component" value="Unassembled WGS sequence"/>
</dbReference>